<dbReference type="InterPro" id="IPR036322">
    <property type="entry name" value="WD40_repeat_dom_sf"/>
</dbReference>
<evidence type="ECO:0000256" key="1">
    <source>
        <dbReference type="ARBA" id="ARBA00022574"/>
    </source>
</evidence>
<dbReference type="Pfam" id="PF00400">
    <property type="entry name" value="WD40"/>
    <property type="match status" value="1"/>
</dbReference>
<sequence>MSDDDIQIIGTSAESFDLTQKGIKKTTTICIDDPPSSAGYHHNWDIGKKRSPRADLNKREPKRRRTGVNAHKASLSTSSHSRNAQDPKAPQEYITISSDEDEDLIQRVLLRADSTKSLKRSVSPVFAPPHGSPVSSFQKRWKADDGLELNSEEEEEEAFENMLADAKYRSDDEVPRIELPEDMSSLRLEDSTPPPRKQTIRMTSKQIRYQETEVSDSDELDSPLLTWTGLHAMHPLKKPRRRIRLSGIHNRLFVSEHNIMKTIFKQSSGPVGRIAQRRGNVAIASCVIGGSPDGPNEAPNHYNKSGCLVVWEESSSLPLVLHGHQSVLRRKVGEPWTKHYSVNDVQFEPHGTVLVSAGNDKKVHIWKNWDVRPEQRNYSEEELETLQEDLESDRADDIPFDSPPSRLLFKPDPRETILAIAEKNITLWHGLPADTSLTFRISRETGEKALSMLWGIGPTSDYLFASSESEQFDVWKGTHSCFDTNSTRPYFLDADKESGDALALQTDGKTLALFTSTKTTNTLRLYDVSTKQKKAFKQVALPEFRFLTPRGGEDEPEGAVNSAVFSSDGVFLAVARNDNRTHVYDTRMIERGIVYDFEHTGPSRVLPGEKSYGYGVTSMGWIQLPSSQRLGLVTGGNDGVAPTISLWVYHSMIMCFFRMCTIMESVTDTRISGERENLAGSRC</sequence>
<organism evidence="5 6">
    <name type="scientific">Marasmius oreades</name>
    <name type="common">fairy-ring Marasmius</name>
    <dbReference type="NCBI Taxonomy" id="181124"/>
    <lineage>
        <taxon>Eukaryota</taxon>
        <taxon>Fungi</taxon>
        <taxon>Dikarya</taxon>
        <taxon>Basidiomycota</taxon>
        <taxon>Agaricomycotina</taxon>
        <taxon>Agaricomycetes</taxon>
        <taxon>Agaricomycetidae</taxon>
        <taxon>Agaricales</taxon>
        <taxon>Marasmiineae</taxon>
        <taxon>Marasmiaceae</taxon>
        <taxon>Marasmius</taxon>
    </lineage>
</organism>
<dbReference type="AlphaFoldDB" id="A0A9P7UUA0"/>
<feature type="region of interest" description="Disordered" evidence="4">
    <location>
        <begin position="30"/>
        <end position="90"/>
    </location>
</feature>
<name>A0A9P7UUA0_9AGAR</name>
<dbReference type="InterPro" id="IPR015943">
    <property type="entry name" value="WD40/YVTN_repeat-like_dom_sf"/>
</dbReference>
<dbReference type="RefSeq" id="XP_043010525.1">
    <property type="nucleotide sequence ID" value="XM_043152439.1"/>
</dbReference>
<evidence type="ECO:0000313" key="6">
    <source>
        <dbReference type="Proteomes" id="UP001049176"/>
    </source>
</evidence>
<accession>A0A9P7UUA0</accession>
<proteinExistence type="predicted"/>
<keyword evidence="6" id="KW-1185">Reference proteome</keyword>
<protein>
    <submittedName>
        <fullName evidence="5">Uncharacterized protein</fullName>
    </submittedName>
</protein>
<dbReference type="GeneID" id="66076750"/>
<evidence type="ECO:0000313" key="5">
    <source>
        <dbReference type="EMBL" id="KAG7094055.1"/>
    </source>
</evidence>
<keyword evidence="2" id="KW-0677">Repeat</keyword>
<dbReference type="Proteomes" id="UP001049176">
    <property type="component" value="Chromosome 4"/>
</dbReference>
<evidence type="ECO:0000256" key="2">
    <source>
        <dbReference type="ARBA" id="ARBA00022737"/>
    </source>
</evidence>
<gene>
    <name evidence="5" type="ORF">E1B28_007674</name>
</gene>
<dbReference type="GO" id="GO:1990234">
    <property type="term" value="C:transferase complex"/>
    <property type="evidence" value="ECO:0007669"/>
    <property type="project" value="UniProtKB-ARBA"/>
</dbReference>
<evidence type="ECO:0000256" key="4">
    <source>
        <dbReference type="SAM" id="MobiDB-lite"/>
    </source>
</evidence>
<dbReference type="SUPFAM" id="SSF50978">
    <property type="entry name" value="WD40 repeat-like"/>
    <property type="match status" value="1"/>
</dbReference>
<feature type="compositionally biased region" description="Polar residues" evidence="4">
    <location>
        <begin position="74"/>
        <end position="84"/>
    </location>
</feature>
<dbReference type="PANTHER" id="PTHR22847:SF637">
    <property type="entry name" value="WD REPEAT DOMAIN 5B"/>
    <property type="match status" value="1"/>
</dbReference>
<dbReference type="InterPro" id="IPR001680">
    <property type="entry name" value="WD40_rpt"/>
</dbReference>
<dbReference type="PANTHER" id="PTHR22847">
    <property type="entry name" value="WD40 REPEAT PROTEIN"/>
    <property type="match status" value="1"/>
</dbReference>
<keyword evidence="1 3" id="KW-0853">WD repeat</keyword>
<dbReference type="SMART" id="SM00320">
    <property type="entry name" value="WD40"/>
    <property type="match status" value="2"/>
</dbReference>
<dbReference type="PROSITE" id="PS50082">
    <property type="entry name" value="WD_REPEATS_2"/>
    <property type="match status" value="1"/>
</dbReference>
<evidence type="ECO:0000256" key="3">
    <source>
        <dbReference type="PROSITE-ProRule" id="PRU00221"/>
    </source>
</evidence>
<dbReference type="KEGG" id="more:E1B28_007674"/>
<reference evidence="5" key="1">
    <citation type="journal article" date="2021" name="Genome Biol. Evol.">
        <title>The assembled and annotated genome of the fairy-ring fungus Marasmius oreades.</title>
        <authorList>
            <person name="Hiltunen M."/>
            <person name="Ament-Velasquez S.L."/>
            <person name="Johannesson H."/>
        </authorList>
    </citation>
    <scope>NUCLEOTIDE SEQUENCE</scope>
    <source>
        <strain evidence="5">03SP1</strain>
    </source>
</reference>
<dbReference type="OrthoDB" id="10248252at2759"/>
<dbReference type="Gene3D" id="2.130.10.10">
    <property type="entry name" value="YVTN repeat-like/Quinoprotein amine dehydrogenase"/>
    <property type="match status" value="1"/>
</dbReference>
<dbReference type="EMBL" id="CM032184">
    <property type="protein sequence ID" value="KAG7094055.1"/>
    <property type="molecule type" value="Genomic_DNA"/>
</dbReference>
<comment type="caution">
    <text evidence="5">The sequence shown here is derived from an EMBL/GenBank/DDBJ whole genome shotgun (WGS) entry which is preliminary data.</text>
</comment>
<feature type="repeat" description="WD" evidence="3">
    <location>
        <begin position="342"/>
        <end position="367"/>
    </location>
</feature>
<feature type="compositionally biased region" description="Basic and acidic residues" evidence="4">
    <location>
        <begin position="42"/>
        <end position="59"/>
    </location>
</feature>